<gene>
    <name evidence="8" type="ORF">LY90DRAFT_268305</name>
</gene>
<evidence type="ECO:0000313" key="8">
    <source>
        <dbReference type="EMBL" id="ORY82733.1"/>
    </source>
</evidence>
<evidence type="ECO:0000256" key="2">
    <source>
        <dbReference type="ARBA" id="ARBA00010788"/>
    </source>
</evidence>
<dbReference type="GO" id="GO:0071013">
    <property type="term" value="C:catalytic step 2 spliceosome"/>
    <property type="evidence" value="ECO:0007669"/>
    <property type="project" value="TreeGrafter"/>
</dbReference>
<dbReference type="GO" id="GO:0006397">
    <property type="term" value="P:mRNA processing"/>
    <property type="evidence" value="ECO:0007669"/>
    <property type="project" value="UniProtKB-KW"/>
</dbReference>
<evidence type="ECO:0000256" key="7">
    <source>
        <dbReference type="SAM" id="Coils"/>
    </source>
</evidence>
<dbReference type="OrthoDB" id="205794at2759"/>
<dbReference type="GO" id="GO:0071011">
    <property type="term" value="C:precatalytic spliceosome"/>
    <property type="evidence" value="ECO:0007669"/>
    <property type="project" value="TreeGrafter"/>
</dbReference>
<dbReference type="Proteomes" id="UP000193920">
    <property type="component" value="Unassembled WGS sequence"/>
</dbReference>
<keyword evidence="6" id="KW-0539">Nucleus</keyword>
<keyword evidence="4" id="KW-0747">Spliceosome</keyword>
<organism evidence="8 9">
    <name type="scientific">Neocallimastix californiae</name>
    <dbReference type="NCBI Taxonomy" id="1754190"/>
    <lineage>
        <taxon>Eukaryota</taxon>
        <taxon>Fungi</taxon>
        <taxon>Fungi incertae sedis</taxon>
        <taxon>Chytridiomycota</taxon>
        <taxon>Chytridiomycota incertae sedis</taxon>
        <taxon>Neocallimastigomycetes</taxon>
        <taxon>Neocallimastigales</taxon>
        <taxon>Neocallimastigaceae</taxon>
        <taxon>Neocallimastix</taxon>
    </lineage>
</organism>
<dbReference type="AlphaFoldDB" id="A0A1Y2FFM3"/>
<dbReference type="STRING" id="1754190.A0A1Y2FFM3"/>
<keyword evidence="3" id="KW-0507">mRNA processing</keyword>
<comment type="caution">
    <text evidence="8">The sequence shown here is derived from an EMBL/GenBank/DDBJ whole genome shotgun (WGS) entry which is preliminary data.</text>
</comment>
<dbReference type="InterPro" id="IPR008409">
    <property type="entry name" value="SPF27"/>
</dbReference>
<reference evidence="8 9" key="1">
    <citation type="submission" date="2016-08" db="EMBL/GenBank/DDBJ databases">
        <title>A Parts List for Fungal Cellulosomes Revealed by Comparative Genomics.</title>
        <authorList>
            <consortium name="DOE Joint Genome Institute"/>
            <person name="Haitjema C.H."/>
            <person name="Gilmore S.P."/>
            <person name="Henske J.K."/>
            <person name="Solomon K.V."/>
            <person name="De Groot R."/>
            <person name="Kuo A."/>
            <person name="Mondo S.J."/>
            <person name="Salamov A.A."/>
            <person name="Labutti K."/>
            <person name="Zhao Z."/>
            <person name="Chiniquy J."/>
            <person name="Barry K."/>
            <person name="Brewer H.M."/>
            <person name="Purvine S.O."/>
            <person name="Wright A.T."/>
            <person name="Boxma B."/>
            <person name="Van Alen T."/>
            <person name="Hackstein J.H."/>
            <person name="Baker S.E."/>
            <person name="Grigoriev I.V."/>
            <person name="O'Malley M.A."/>
        </authorList>
    </citation>
    <scope>NUCLEOTIDE SEQUENCE [LARGE SCALE GENOMIC DNA]</scope>
    <source>
        <strain evidence="8 9">G1</strain>
    </source>
</reference>
<name>A0A1Y2FFM3_9FUNG</name>
<keyword evidence="7" id="KW-0175">Coiled coil</keyword>
<evidence type="ECO:0000256" key="4">
    <source>
        <dbReference type="ARBA" id="ARBA00022728"/>
    </source>
</evidence>
<evidence type="ECO:0000256" key="1">
    <source>
        <dbReference type="ARBA" id="ARBA00004123"/>
    </source>
</evidence>
<keyword evidence="9" id="KW-1185">Reference proteome</keyword>
<dbReference type="Pfam" id="PF05700">
    <property type="entry name" value="BCAS2"/>
    <property type="match status" value="1"/>
</dbReference>
<dbReference type="GO" id="GO:0008380">
    <property type="term" value="P:RNA splicing"/>
    <property type="evidence" value="ECO:0007669"/>
    <property type="project" value="UniProtKB-KW"/>
</dbReference>
<proteinExistence type="inferred from homology"/>
<keyword evidence="5" id="KW-0508">mRNA splicing</keyword>
<dbReference type="GO" id="GO:0000974">
    <property type="term" value="C:Prp19 complex"/>
    <property type="evidence" value="ECO:0007669"/>
    <property type="project" value="TreeGrafter"/>
</dbReference>
<dbReference type="PANTHER" id="PTHR13296">
    <property type="entry name" value="BCAS2 PROTEIN"/>
    <property type="match status" value="1"/>
</dbReference>
<feature type="coiled-coil region" evidence="7">
    <location>
        <begin position="91"/>
        <end position="157"/>
    </location>
</feature>
<accession>A0A1Y2FFM3</accession>
<evidence type="ECO:0000256" key="5">
    <source>
        <dbReference type="ARBA" id="ARBA00023187"/>
    </source>
</evidence>
<evidence type="ECO:0000256" key="3">
    <source>
        <dbReference type="ARBA" id="ARBA00022664"/>
    </source>
</evidence>
<evidence type="ECO:0000313" key="9">
    <source>
        <dbReference type="Proteomes" id="UP000193920"/>
    </source>
</evidence>
<comment type="similarity">
    <text evidence="2">Belongs to the SPF27 family.</text>
</comment>
<comment type="subcellular location">
    <subcellularLocation>
        <location evidence="1">Nucleus</location>
    </subcellularLocation>
</comment>
<protein>
    <submittedName>
        <fullName evidence="8">Breast carcinoma amplified sequence 2</fullName>
    </submittedName>
</protein>
<dbReference type="EMBL" id="MCOG01000008">
    <property type="protein sequence ID" value="ORY82733.1"/>
    <property type="molecule type" value="Genomic_DNA"/>
</dbReference>
<evidence type="ECO:0000256" key="6">
    <source>
        <dbReference type="ARBA" id="ARBA00023242"/>
    </source>
</evidence>
<dbReference type="PANTHER" id="PTHR13296:SF0">
    <property type="entry name" value="PRE-MRNA-SPLICING FACTOR SPF27"/>
    <property type="match status" value="1"/>
</dbReference>
<sequence length="206" mass="24585">MNTDNIIIDALPYIDKEYDDPEMKKYVDNLIEEELKVTVKKDTSNLPETIELFENDEILRNEMERIKNGEPFPLLDTIRYRLSDPQDHSNLDEWKKAVENSEAQLEHQYNRLINLELLNKFGANTWRYNNFQLEQILNELKEKVNDKKNKIIDINKERKYLQTKSEAKLQQLEQQWRNNVSKVLEIEAACKNLESEIQAKKESKQE</sequence>